<evidence type="ECO:0000313" key="2">
    <source>
        <dbReference type="EMBL" id="ABD08008.1"/>
    </source>
</evidence>
<dbReference type="EMBL" id="CP000250">
    <property type="protein sequence ID" value="ABD08008.1"/>
    <property type="molecule type" value="Genomic_DNA"/>
</dbReference>
<reference evidence="2 3" key="1">
    <citation type="submission" date="2006-01" db="EMBL/GenBank/DDBJ databases">
        <title>Complete sequence of Rhodopseudomonas palustris HaA2.</title>
        <authorList>
            <consortium name="US DOE Joint Genome Institute"/>
            <person name="Copeland A."/>
            <person name="Lucas S."/>
            <person name="Lapidus A."/>
            <person name="Barry K."/>
            <person name="Detter J.C."/>
            <person name="Glavina T."/>
            <person name="Hammon N."/>
            <person name="Israni S."/>
            <person name="Pitluck S."/>
            <person name="Chain P."/>
            <person name="Malfatti S."/>
            <person name="Shin M."/>
            <person name="Vergez L."/>
            <person name="Schmutz J."/>
            <person name="Larimer F."/>
            <person name="Land M."/>
            <person name="Hauser L."/>
            <person name="Pelletier D.A."/>
            <person name="Kyrpides N."/>
            <person name="Anderson I."/>
            <person name="Oda Y."/>
            <person name="Harwood C.S."/>
            <person name="Richardson P."/>
        </authorList>
    </citation>
    <scope>NUCLEOTIDE SEQUENCE [LARGE SCALE GENOMIC DNA]</scope>
    <source>
        <strain evidence="2 3">HaA2</strain>
    </source>
</reference>
<dbReference type="AlphaFoldDB" id="Q2IUV2"/>
<protein>
    <submittedName>
        <fullName evidence="2">Uncharacterized protein</fullName>
    </submittedName>
</protein>
<dbReference type="HOGENOM" id="CLU_1460219_0_0_5"/>
<dbReference type="eggNOG" id="ENOG502ZCTT">
    <property type="taxonomic scope" value="Bacteria"/>
</dbReference>
<evidence type="ECO:0000313" key="3">
    <source>
        <dbReference type="Proteomes" id="UP000008809"/>
    </source>
</evidence>
<dbReference type="Proteomes" id="UP000008809">
    <property type="component" value="Chromosome"/>
</dbReference>
<accession>Q2IUV2</accession>
<dbReference type="KEGG" id="rpb:RPB_3312"/>
<gene>
    <name evidence="2" type="ordered locus">RPB_3312</name>
</gene>
<name>Q2IUV2_RHOP2</name>
<keyword evidence="3" id="KW-1185">Reference proteome</keyword>
<sequence length="185" mass="20266">MAIKGEPNGLQASIPHRHRRDIQDLQRMPTMTESNYYAPGDGPLYRWNGKPRTKKRTVTMPAGSVHPLVRLVFGEMSRQARRYDDVETASGVRRASIKAWRKRNAPGLASITATLNTLGYDLVPVPAPEVIPTEIAPDLAALSSKLETTMPDAWAAIVSFAANQQLAREAAAQTLAKIDAARPLN</sequence>
<organism evidence="2 3">
    <name type="scientific">Rhodopseudomonas palustris (strain HaA2)</name>
    <dbReference type="NCBI Taxonomy" id="316058"/>
    <lineage>
        <taxon>Bacteria</taxon>
        <taxon>Pseudomonadati</taxon>
        <taxon>Pseudomonadota</taxon>
        <taxon>Alphaproteobacteria</taxon>
        <taxon>Hyphomicrobiales</taxon>
        <taxon>Nitrobacteraceae</taxon>
        <taxon>Rhodopseudomonas</taxon>
    </lineage>
</organism>
<proteinExistence type="predicted"/>
<feature type="region of interest" description="Disordered" evidence="1">
    <location>
        <begin position="1"/>
        <end position="21"/>
    </location>
</feature>
<evidence type="ECO:0000256" key="1">
    <source>
        <dbReference type="SAM" id="MobiDB-lite"/>
    </source>
</evidence>